<gene>
    <name evidence="1" type="ORF">APR41_06635</name>
</gene>
<protein>
    <recommendedName>
        <fullName evidence="3">PA14 domain-containing protein</fullName>
    </recommendedName>
</protein>
<sequence length="1685" mass="186695">MLGSYFVQGQVYEPLITQPVVETSSICAGEEINISFQVRNGYTRNWFFIYYYTDFIPFTTNTNYKILLNTQDGPQEIKSFSSQTAPGVESRNQFQINTRVTIPAELSGSNYTLQVQSSSPNSRSALSNTFTINSSTLYQERESGNDSWIGHVYDGTNQNITFDQNFNNYIGGYIENLNFDQDFGGNTNNFQLGTDICAPSVYTETFAVRYRINSSLEGLYSLNIGSDDGSRLSVDDELIYNDWSDHGYRNQNILLSLSGNSNLVLDYYENGGGNRISIGEPQLLIENILSNNLTQTLNSQNSGQTITGDEFNNLPNGMSRFGNGYQWVYSTVEGGETTEIPGATNSSFTPNNNLAPFFNTEGTYYIYRIATLSSSNNRLGSAYRARIKSNAAIITVEKPINIIDQPENFTTCTGNPINFNVIAEGQNLFYQWQRNNGGNTGFYNINNGENFSGTQTTSLSINVIETSLNDSRFRVIISDGNGNTLTSNSAVLNLFQSPQGIYTQPSNQVVCEGNDISFQTYTSNDQRQWQVSADNGTSWIDLSNNQFYENVNSERLDIISTPANFNNNLYRIEVFNQNCRVYSNSATLQVDPDPITQQPQDVFAAFGENAIIEAEVSGNNLSYQWQTYSSTWYDINNDENYSGTRTKRLELITVGYWPEDGSRYRLLITNENGCVSISETAFLNVGENNCPEAPEMTLKAPVNICPGEIIIGGSFTGTGPWNISGEINGQQFNLTINERDFNYPFNIQQNTTIEIINITDGNGCENNNPNKAVTIDVINSIENNRIIGAQESCGVFDAESLIGEDLGKGYNYEWEISTTSETNGFTQAPGNNNQPNYNPGTVSQTTWYRRKVNVENCTENISNSIEITINANIANNNISFFNGNTSTLQAIANEYGEVNLEAPEGTVFTYVDFASYGTPFNDAGNFSINEECHANTSLPVTEFYLLGENLAIIPATNGVFTDPCVGTVKRLNISATYSETFCKGIDPGTVIGTEIDGNNISYSWQLSTVGPASGFAPAPGNNNQQNYNPGILNQDIWLKRTVNSGNCSNQSPILYIPVQGENIWRGSEDTNWNNIANWSCNVLPTLETDVLIPDDLASGNYPEISTGGNAYAKNLFIENNASVEVHENWLRVAGILTNNGILNTEAGSISLQGASPQIIPEAAFLNNRVRNLRIDNTSGVTSEAIIEVTGILNVENGNFNTGDNLILISNEEQTALISGAGNGQVIGTVKMQRYLDKAFGYKYFSSPFQNSVVRDFASYLDLEDPITGFPNFYRYNENRNININDIVRDATGWEVYTTVTNSLNIAAGYALNFGTSIASQTIELSGEVNNGIIPNRQLENHHREYTRGFHLVGNPYPSPIDWDATQGWTKTNIDDGIYFFTASDTSQYTGTYSAYVNQVSTTDGKSSNIIPSMQGFFIKVSDSDTQDVVTGSFAMDNNVRVNDFDQDFLRTQEDLKSLIRLEAGFNTSNQQDALVVYFSSYATLNFEKEMDAHKLMNTDLAVPSFYTLTENKKELAINAIPFPEARGYKKIPLGIKVDKNGEMKIDLASVENLNSNFNIYLIDHEKGKGQNLRNNPEYSFNILAGTHNSRFEIMFSDEKVTSPAIAFNEPFDVEVENGVVVVKMNLEENQEGILRASTMTGQILQIKDAGGKDEVIFEGITSEGVYIINLQIGKAQYGKKVLIKK</sequence>
<comment type="caution">
    <text evidence="1">The sequence shown here is derived from an EMBL/GenBank/DDBJ whole genome shotgun (WGS) entry which is preliminary data.</text>
</comment>
<dbReference type="InterPro" id="IPR036179">
    <property type="entry name" value="Ig-like_dom_sf"/>
</dbReference>
<dbReference type="Proteomes" id="UP000232673">
    <property type="component" value="Unassembled WGS sequence"/>
</dbReference>
<dbReference type="STRING" id="447422.SAMN05660903_01352"/>
<dbReference type="InterPro" id="IPR036278">
    <property type="entry name" value="Sialidase_sf"/>
</dbReference>
<evidence type="ECO:0000313" key="2">
    <source>
        <dbReference type="Proteomes" id="UP000232673"/>
    </source>
</evidence>
<proteinExistence type="predicted"/>
<accession>A0A2N0TQY0</accession>
<dbReference type="Gene3D" id="2.60.40.10">
    <property type="entry name" value="Immunoglobulins"/>
    <property type="match status" value="2"/>
</dbReference>
<name>A0A2N0TQY0_9FLAO</name>
<reference evidence="1 2" key="1">
    <citation type="submission" date="2015-10" db="EMBL/GenBank/DDBJ databases">
        <title>Draft genome sequence of Salegentibacter salinarum KCTC 12975.</title>
        <authorList>
            <person name="Lin W."/>
            <person name="Zheng Q."/>
        </authorList>
    </citation>
    <scope>NUCLEOTIDE SEQUENCE [LARGE SCALE GENOMIC DNA]</scope>
    <source>
        <strain evidence="1 2">KCTC 12975</strain>
    </source>
</reference>
<dbReference type="EMBL" id="LKTS01000044">
    <property type="protein sequence ID" value="PKD17106.1"/>
    <property type="molecule type" value="Genomic_DNA"/>
</dbReference>
<dbReference type="SUPFAM" id="SSF50939">
    <property type="entry name" value="Sialidases"/>
    <property type="match status" value="1"/>
</dbReference>
<dbReference type="CDD" id="cd22842">
    <property type="entry name" value="Gal_Rha_Lectin_BGal"/>
    <property type="match status" value="1"/>
</dbReference>
<dbReference type="SUPFAM" id="SSF48726">
    <property type="entry name" value="Immunoglobulin"/>
    <property type="match status" value="1"/>
</dbReference>
<evidence type="ECO:0008006" key="3">
    <source>
        <dbReference type="Google" id="ProtNLM"/>
    </source>
</evidence>
<organism evidence="1 2">
    <name type="scientific">Salegentibacter salinarum</name>
    <dbReference type="NCBI Taxonomy" id="447422"/>
    <lineage>
        <taxon>Bacteria</taxon>
        <taxon>Pseudomonadati</taxon>
        <taxon>Bacteroidota</taxon>
        <taxon>Flavobacteriia</taxon>
        <taxon>Flavobacteriales</taxon>
        <taxon>Flavobacteriaceae</taxon>
        <taxon>Salegentibacter</taxon>
    </lineage>
</organism>
<keyword evidence="2" id="KW-1185">Reference proteome</keyword>
<dbReference type="InterPro" id="IPR013783">
    <property type="entry name" value="Ig-like_fold"/>
</dbReference>
<evidence type="ECO:0000313" key="1">
    <source>
        <dbReference type="EMBL" id="PKD17106.1"/>
    </source>
</evidence>